<evidence type="ECO:0000256" key="5">
    <source>
        <dbReference type="ARBA" id="ARBA00022691"/>
    </source>
</evidence>
<comment type="function">
    <text evidence="6">Specifically methylates the N7 position of guanine in position 527 of 16S rRNA.</text>
</comment>
<evidence type="ECO:0000256" key="4">
    <source>
        <dbReference type="ARBA" id="ARBA00022679"/>
    </source>
</evidence>
<sequence length="209" mass="24163">MKDFKVLLDNFYVSRETQERLQHFYFLFLKWSATINLVSSSDRKDLWVRHIQDSLQVFYLHPIPSVWLDLGSGGGFPGIMVAIQLAELKDGWVNLIESNHKKASFLRIALQETGARGTVYPLLIQKAPEFIQKCDVISARALTSFECLLEYSFPWLKENNNCKAFFYKGCSYKNEVNKACNHWTFSLIEHKSAIECSSVILEVTNLKRK</sequence>
<dbReference type="KEGG" id="lcc:B488_00020"/>
<reference evidence="7 8" key="1">
    <citation type="journal article" date="2012" name="Stand. Genomic Sci.">
        <title>Complete genome sequence of Liberibacter crescens BT-1.</title>
        <authorList>
            <person name="Leonard M.T."/>
            <person name="Fagen J.R."/>
            <person name="Davis-Richardson A.G."/>
            <person name="Davis M.J."/>
            <person name="Triplett E.W."/>
        </authorList>
    </citation>
    <scope>NUCLEOTIDE SEQUENCE [LARGE SCALE GENOMIC DNA]</scope>
    <source>
        <strain evidence="7 8">BT-1</strain>
    </source>
</reference>
<feature type="binding site" evidence="6">
    <location>
        <position position="71"/>
    </location>
    <ligand>
        <name>S-adenosyl-L-methionine</name>
        <dbReference type="ChEBI" id="CHEBI:59789"/>
    </ligand>
</feature>
<dbReference type="RefSeq" id="WP_015272422.1">
    <property type="nucleotide sequence ID" value="NC_019907.1"/>
</dbReference>
<evidence type="ECO:0000256" key="6">
    <source>
        <dbReference type="HAMAP-Rule" id="MF_00074"/>
    </source>
</evidence>
<evidence type="ECO:0000256" key="3">
    <source>
        <dbReference type="ARBA" id="ARBA00022603"/>
    </source>
</evidence>
<dbReference type="InterPro" id="IPR003682">
    <property type="entry name" value="rRNA_ssu_MeTfrase_G"/>
</dbReference>
<comment type="subcellular location">
    <subcellularLocation>
        <location evidence="6">Cytoplasm</location>
    </subcellularLocation>
</comment>
<keyword evidence="1 6" id="KW-0963">Cytoplasm</keyword>
<dbReference type="PIRSF" id="PIRSF003078">
    <property type="entry name" value="GidB"/>
    <property type="match status" value="1"/>
</dbReference>
<comment type="similarity">
    <text evidence="6">Belongs to the methyltransferase superfamily. RNA methyltransferase RsmG family.</text>
</comment>
<gene>
    <name evidence="6" type="primary">rsmG</name>
    <name evidence="7" type="ordered locus">B488_00020</name>
</gene>
<dbReference type="PANTHER" id="PTHR31760:SF0">
    <property type="entry name" value="S-ADENOSYL-L-METHIONINE-DEPENDENT METHYLTRANSFERASES SUPERFAMILY PROTEIN"/>
    <property type="match status" value="1"/>
</dbReference>
<keyword evidence="2 6" id="KW-0698">rRNA processing</keyword>
<dbReference type="NCBIfam" id="TIGR00138">
    <property type="entry name" value="rsmG_gidB"/>
    <property type="match status" value="1"/>
</dbReference>
<dbReference type="PANTHER" id="PTHR31760">
    <property type="entry name" value="S-ADENOSYL-L-METHIONINE-DEPENDENT METHYLTRANSFERASES SUPERFAMILY PROTEIN"/>
    <property type="match status" value="1"/>
</dbReference>
<accession>L0ET48</accession>
<evidence type="ECO:0000256" key="2">
    <source>
        <dbReference type="ARBA" id="ARBA00022552"/>
    </source>
</evidence>
<feature type="binding site" evidence="6">
    <location>
        <position position="140"/>
    </location>
    <ligand>
        <name>S-adenosyl-L-methionine</name>
        <dbReference type="ChEBI" id="CHEBI:59789"/>
    </ligand>
</feature>
<organism evidence="7 8">
    <name type="scientific">Liberibacter crescens (strain BT-1)</name>
    <dbReference type="NCBI Taxonomy" id="1215343"/>
    <lineage>
        <taxon>Bacteria</taxon>
        <taxon>Pseudomonadati</taxon>
        <taxon>Pseudomonadota</taxon>
        <taxon>Alphaproteobacteria</taxon>
        <taxon>Hyphomicrobiales</taxon>
        <taxon>Rhizobiaceae</taxon>
        <taxon>Liberibacter</taxon>
    </lineage>
</organism>
<dbReference type="Gene3D" id="3.40.50.150">
    <property type="entry name" value="Vaccinia Virus protein VP39"/>
    <property type="match status" value="1"/>
</dbReference>
<dbReference type="EMBL" id="CP003789">
    <property type="protein sequence ID" value="AGA63995.1"/>
    <property type="molecule type" value="Genomic_DNA"/>
</dbReference>
<dbReference type="HOGENOM" id="CLU_065341_1_1_5"/>
<dbReference type="AlphaFoldDB" id="L0ET48"/>
<dbReference type="PATRIC" id="fig|1215343.11.peg.3"/>
<dbReference type="SUPFAM" id="SSF53335">
    <property type="entry name" value="S-adenosyl-L-methionine-dependent methyltransferases"/>
    <property type="match status" value="1"/>
</dbReference>
<comment type="caution">
    <text evidence="6">Lacks conserved residue(s) required for the propagation of feature annotation.</text>
</comment>
<keyword evidence="4 6" id="KW-0808">Transferase</keyword>
<dbReference type="STRING" id="1215343.B488_00020"/>
<dbReference type="GO" id="GO:0005829">
    <property type="term" value="C:cytosol"/>
    <property type="evidence" value="ECO:0007669"/>
    <property type="project" value="TreeGrafter"/>
</dbReference>
<evidence type="ECO:0000256" key="1">
    <source>
        <dbReference type="ARBA" id="ARBA00022490"/>
    </source>
</evidence>
<feature type="binding site" evidence="6">
    <location>
        <position position="76"/>
    </location>
    <ligand>
        <name>S-adenosyl-L-methionine</name>
        <dbReference type="ChEBI" id="CHEBI:59789"/>
    </ligand>
</feature>
<dbReference type="EC" id="2.1.1.170" evidence="6"/>
<dbReference type="Pfam" id="PF02527">
    <property type="entry name" value="GidB"/>
    <property type="match status" value="1"/>
</dbReference>
<protein>
    <recommendedName>
        <fullName evidence="6">Ribosomal RNA small subunit methyltransferase G</fullName>
        <ecNumber evidence="6">2.1.1.170</ecNumber>
    </recommendedName>
    <alternativeName>
        <fullName evidence="6">16S rRNA 7-methylguanosine methyltransferase</fullName>
        <shortName evidence="6">16S rRNA m7G methyltransferase</shortName>
    </alternativeName>
</protein>
<comment type="catalytic activity">
    <reaction evidence="6">
        <text>guanosine(527) in 16S rRNA + S-adenosyl-L-methionine = N(7)-methylguanosine(527) in 16S rRNA + S-adenosyl-L-homocysteine</text>
        <dbReference type="Rhea" id="RHEA:42732"/>
        <dbReference type="Rhea" id="RHEA-COMP:10209"/>
        <dbReference type="Rhea" id="RHEA-COMP:10210"/>
        <dbReference type="ChEBI" id="CHEBI:57856"/>
        <dbReference type="ChEBI" id="CHEBI:59789"/>
        <dbReference type="ChEBI" id="CHEBI:74269"/>
        <dbReference type="ChEBI" id="CHEBI:74480"/>
        <dbReference type="EC" id="2.1.1.170"/>
    </reaction>
</comment>
<proteinExistence type="inferred from homology"/>
<dbReference type="GO" id="GO:0070043">
    <property type="term" value="F:rRNA (guanine-N7-)-methyltransferase activity"/>
    <property type="evidence" value="ECO:0007669"/>
    <property type="project" value="UniProtKB-UniRule"/>
</dbReference>
<dbReference type="Proteomes" id="UP000010799">
    <property type="component" value="Chromosome"/>
</dbReference>
<evidence type="ECO:0000313" key="8">
    <source>
        <dbReference type="Proteomes" id="UP000010799"/>
    </source>
</evidence>
<dbReference type="eggNOG" id="COG0357">
    <property type="taxonomic scope" value="Bacteria"/>
</dbReference>
<name>L0ET48_LIBCB</name>
<evidence type="ECO:0000313" key="7">
    <source>
        <dbReference type="EMBL" id="AGA63995.1"/>
    </source>
</evidence>
<dbReference type="InterPro" id="IPR029063">
    <property type="entry name" value="SAM-dependent_MTases_sf"/>
</dbReference>
<keyword evidence="3 6" id="KW-0489">Methyltransferase</keyword>
<keyword evidence="8" id="KW-1185">Reference proteome</keyword>
<keyword evidence="5 6" id="KW-0949">S-adenosyl-L-methionine</keyword>
<dbReference type="HAMAP" id="MF_00074">
    <property type="entry name" value="16SrRNA_methyltr_G"/>
    <property type="match status" value="1"/>
</dbReference>